<sequence length="154" mass="17184">MSDSADHRLPPPPFSRPFPLYKQHSWSPDADRDQAWVRRKTQSKMRRSKSVTDDDLEELKACVELGFGFNSPEVDPRLCETFPALGFYHAVNKQYNRTLSNSSASLCSSPVSDSVSPSADGSPAAIISHGENPQMVKARLKQWAQVVACSVRQY</sequence>
<evidence type="ECO:0000256" key="1">
    <source>
        <dbReference type="SAM" id="MobiDB-lite"/>
    </source>
</evidence>
<protein>
    <submittedName>
        <fullName evidence="2">Membrane insertase YidC</fullName>
    </submittedName>
</protein>
<feature type="compositionally biased region" description="Basic residues" evidence="1">
    <location>
        <begin position="37"/>
        <end position="49"/>
    </location>
</feature>
<comment type="caution">
    <text evidence="2">The sequence shown here is derived from an EMBL/GenBank/DDBJ whole genome shotgun (WGS) entry which is preliminary data.</text>
</comment>
<dbReference type="Proteomes" id="UP000321947">
    <property type="component" value="Unassembled WGS sequence"/>
</dbReference>
<gene>
    <name evidence="2" type="ORF">E5676_scaffold255G004830</name>
</gene>
<accession>A0A5D3CRC3</accession>
<dbReference type="InterPro" id="IPR012881">
    <property type="entry name" value="DUF1685"/>
</dbReference>
<dbReference type="Pfam" id="PF07939">
    <property type="entry name" value="DUF1685"/>
    <property type="match status" value="1"/>
</dbReference>
<dbReference type="AlphaFoldDB" id="A0A5D3CRC3"/>
<name>A0A5D3CRC3_CUCMM</name>
<evidence type="ECO:0000313" key="3">
    <source>
        <dbReference type="Proteomes" id="UP000321947"/>
    </source>
</evidence>
<proteinExistence type="predicted"/>
<dbReference type="EMBL" id="SSTD01010113">
    <property type="protein sequence ID" value="TYK12889.1"/>
    <property type="molecule type" value="Genomic_DNA"/>
</dbReference>
<reference evidence="2 3" key="1">
    <citation type="submission" date="2019-08" db="EMBL/GenBank/DDBJ databases">
        <title>Draft genome sequences of two oriental melons (Cucumis melo L. var makuwa).</title>
        <authorList>
            <person name="Kwon S.-Y."/>
        </authorList>
    </citation>
    <scope>NUCLEOTIDE SEQUENCE [LARGE SCALE GENOMIC DNA]</scope>
    <source>
        <strain evidence="3">cv. Chang Bougi</strain>
        <tissue evidence="2">Leaf</tissue>
    </source>
</reference>
<dbReference type="PANTHER" id="PTHR31865">
    <property type="entry name" value="OSJNBA0071G03.3 PROTEIN"/>
    <property type="match status" value="1"/>
</dbReference>
<organism evidence="2 3">
    <name type="scientific">Cucumis melo var. makuwa</name>
    <name type="common">Oriental melon</name>
    <dbReference type="NCBI Taxonomy" id="1194695"/>
    <lineage>
        <taxon>Eukaryota</taxon>
        <taxon>Viridiplantae</taxon>
        <taxon>Streptophyta</taxon>
        <taxon>Embryophyta</taxon>
        <taxon>Tracheophyta</taxon>
        <taxon>Spermatophyta</taxon>
        <taxon>Magnoliopsida</taxon>
        <taxon>eudicotyledons</taxon>
        <taxon>Gunneridae</taxon>
        <taxon>Pentapetalae</taxon>
        <taxon>rosids</taxon>
        <taxon>fabids</taxon>
        <taxon>Cucurbitales</taxon>
        <taxon>Cucurbitaceae</taxon>
        <taxon>Benincaseae</taxon>
        <taxon>Cucumis</taxon>
    </lineage>
</organism>
<feature type="region of interest" description="Disordered" evidence="1">
    <location>
        <begin position="1"/>
        <end position="52"/>
    </location>
</feature>
<dbReference type="PANTHER" id="PTHR31865:SF1">
    <property type="entry name" value="INSERTASE, PUTATIVE (DUF1685)-RELATED"/>
    <property type="match status" value="1"/>
</dbReference>
<evidence type="ECO:0000313" key="2">
    <source>
        <dbReference type="EMBL" id="TYK12889.1"/>
    </source>
</evidence>